<accession>A0A9R1REG9</accession>
<dbReference type="PANTHER" id="PTHR12542">
    <property type="entry name" value="EXOCYST COMPLEX PROTEIN EXO70"/>
    <property type="match status" value="1"/>
</dbReference>
<protein>
    <recommendedName>
        <fullName evidence="3">Exocyst subunit Exo70 family protein</fullName>
    </recommendedName>
</protein>
<comment type="function">
    <text evidence="3">Component of the exocyst complex.</text>
</comment>
<feature type="region of interest" description="Disordered" evidence="4">
    <location>
        <begin position="17"/>
        <end position="38"/>
    </location>
</feature>
<dbReference type="InterPro" id="IPR016159">
    <property type="entry name" value="Cullin_repeat-like_dom_sf"/>
</dbReference>
<sequence>MADHEYTSLKVLLQGSSTEGKLASVPEESTTGFTDALPPSDSYRDSIRRVSVVCSDWRIRSRQSGSTDSAASRSTNSSYSSNSASIGTADLGTSELRKIAQRMASDGYTQRMVQAFHTVSLTHTFGQDRALRKWFIELDVDWVLDVLLKLLLEEASVYSLKELVRRWIRALTVIVASVTTISDTPAAAQFVTASVSAMLVFVDAMVQVNGEEKLQAMLQMYICVCSASYGILPHTISSGAQSILNDINSSMDRQGNKLIESICDTMVQVRRTLMKDDNLCATEILEGGGKVHKNTRLMVDYIVLMSKAHASTLKNSGQSHNTGKLEDLIHYTIDYLNNLLVRKSELCSDPSLRYLFLLNNSYFIVQMVSKTSVSLNLEQLCGHQTELKLTPECEKYMDSYLDVSWRNVLSFIPKSNFHGPLRRWIHTTSLAKFQSAFDNTYQAQKFWKVPEPRLRSLLRETIIKRVISAYNDYLKEHPELQKHVSGGSSSPKVLEEMLGELFEG</sequence>
<name>A0A9R1REG9_TRITD</name>
<dbReference type="Gene3D" id="1.20.1280.170">
    <property type="entry name" value="Exocyst complex component Exo70"/>
    <property type="match status" value="1"/>
</dbReference>
<gene>
    <name evidence="6" type="ORF">TRITD_2Av1G282470</name>
</gene>
<proteinExistence type="inferred from homology"/>
<evidence type="ECO:0000313" key="7">
    <source>
        <dbReference type="Proteomes" id="UP000324705"/>
    </source>
</evidence>
<evidence type="ECO:0000313" key="6">
    <source>
        <dbReference type="EMBL" id="VAH38461.1"/>
    </source>
</evidence>
<comment type="similarity">
    <text evidence="1 3">Belongs to the EXO70 family.</text>
</comment>
<dbReference type="GO" id="GO:0005546">
    <property type="term" value="F:phosphatidylinositol-4,5-bisphosphate binding"/>
    <property type="evidence" value="ECO:0007669"/>
    <property type="project" value="InterPro"/>
</dbReference>
<evidence type="ECO:0000256" key="1">
    <source>
        <dbReference type="ARBA" id="ARBA00006756"/>
    </source>
</evidence>
<dbReference type="Pfam" id="PF03081">
    <property type="entry name" value="Exo70_C"/>
    <property type="match status" value="1"/>
</dbReference>
<dbReference type="GO" id="GO:0006887">
    <property type="term" value="P:exocytosis"/>
    <property type="evidence" value="ECO:0007669"/>
    <property type="project" value="UniProtKB-KW"/>
</dbReference>
<keyword evidence="3" id="KW-0268">Exocytosis</keyword>
<dbReference type="EMBL" id="LT934113">
    <property type="protein sequence ID" value="VAH38461.1"/>
    <property type="molecule type" value="Genomic_DNA"/>
</dbReference>
<dbReference type="InterPro" id="IPR046364">
    <property type="entry name" value="Exo70_C"/>
</dbReference>
<dbReference type="GO" id="GO:0015031">
    <property type="term" value="P:protein transport"/>
    <property type="evidence" value="ECO:0007669"/>
    <property type="project" value="UniProtKB-KW"/>
</dbReference>
<evidence type="ECO:0000256" key="4">
    <source>
        <dbReference type="SAM" id="MobiDB-lite"/>
    </source>
</evidence>
<keyword evidence="2 3" id="KW-0813">Transport</keyword>
<keyword evidence="7" id="KW-1185">Reference proteome</keyword>
<evidence type="ECO:0000256" key="3">
    <source>
        <dbReference type="RuleBase" id="RU365026"/>
    </source>
</evidence>
<feature type="region of interest" description="Disordered" evidence="4">
    <location>
        <begin position="65"/>
        <end position="85"/>
    </location>
</feature>
<feature type="compositionally biased region" description="Low complexity" evidence="4">
    <location>
        <begin position="66"/>
        <end position="85"/>
    </location>
</feature>
<dbReference type="Gramene" id="TRITD2Av1G282470.1">
    <property type="protein sequence ID" value="TRITD2Av1G282470.1"/>
    <property type="gene ID" value="TRITD2Av1G282470"/>
</dbReference>
<keyword evidence="3" id="KW-0653">Protein transport</keyword>
<organism evidence="6 7">
    <name type="scientific">Triticum turgidum subsp. durum</name>
    <name type="common">Durum wheat</name>
    <name type="synonym">Triticum durum</name>
    <dbReference type="NCBI Taxonomy" id="4567"/>
    <lineage>
        <taxon>Eukaryota</taxon>
        <taxon>Viridiplantae</taxon>
        <taxon>Streptophyta</taxon>
        <taxon>Embryophyta</taxon>
        <taxon>Tracheophyta</taxon>
        <taxon>Spermatophyta</taxon>
        <taxon>Magnoliopsida</taxon>
        <taxon>Liliopsida</taxon>
        <taxon>Poales</taxon>
        <taxon>Poaceae</taxon>
        <taxon>BOP clade</taxon>
        <taxon>Pooideae</taxon>
        <taxon>Triticodae</taxon>
        <taxon>Triticeae</taxon>
        <taxon>Triticinae</taxon>
        <taxon>Triticum</taxon>
    </lineage>
</organism>
<dbReference type="AlphaFoldDB" id="A0A9R1REG9"/>
<dbReference type="InterPro" id="IPR004140">
    <property type="entry name" value="Exo70"/>
</dbReference>
<dbReference type="GO" id="GO:0000145">
    <property type="term" value="C:exocyst"/>
    <property type="evidence" value="ECO:0007669"/>
    <property type="project" value="InterPro"/>
</dbReference>
<evidence type="ECO:0000259" key="5">
    <source>
        <dbReference type="Pfam" id="PF03081"/>
    </source>
</evidence>
<feature type="domain" description="Exocyst complex subunit Exo70 C-terminal" evidence="5">
    <location>
        <begin position="189"/>
        <end position="483"/>
    </location>
</feature>
<dbReference type="SUPFAM" id="SSF74788">
    <property type="entry name" value="Cullin repeat-like"/>
    <property type="match status" value="1"/>
</dbReference>
<dbReference type="Proteomes" id="UP000324705">
    <property type="component" value="Chromosome 2A"/>
</dbReference>
<evidence type="ECO:0000256" key="2">
    <source>
        <dbReference type="ARBA" id="ARBA00022448"/>
    </source>
</evidence>
<dbReference type="OMA" id="RWIHTTS"/>
<reference evidence="6 7" key="1">
    <citation type="submission" date="2017-09" db="EMBL/GenBank/DDBJ databases">
        <authorList>
            <consortium name="International Durum Wheat Genome Sequencing Consortium (IDWGSC)"/>
            <person name="Milanesi L."/>
        </authorList>
    </citation>
    <scope>NUCLEOTIDE SEQUENCE [LARGE SCALE GENOMIC DNA]</scope>
    <source>
        <strain evidence="7">cv. Svevo</strain>
    </source>
</reference>
<dbReference type="PANTHER" id="PTHR12542:SF166">
    <property type="entry name" value="EXOCYST SUBUNIT EXO70 FAMILY PROTEIN"/>
    <property type="match status" value="1"/>
</dbReference>